<dbReference type="InterPro" id="IPR008979">
    <property type="entry name" value="Galactose-bd-like_sf"/>
</dbReference>
<keyword evidence="4" id="KW-0119">Carbohydrate metabolism</keyword>
<organism evidence="7 8">
    <name type="scientific">Paenibacillus sepulcri</name>
    <dbReference type="NCBI Taxonomy" id="359917"/>
    <lineage>
        <taxon>Bacteria</taxon>
        <taxon>Bacillati</taxon>
        <taxon>Bacillota</taxon>
        <taxon>Bacilli</taxon>
        <taxon>Bacillales</taxon>
        <taxon>Paenibacillaceae</taxon>
        <taxon>Paenibacillus</taxon>
    </lineage>
</organism>
<proteinExistence type="inferred from homology"/>
<dbReference type="EMBL" id="JAHZIK010001749">
    <property type="protein sequence ID" value="MBW7459641.1"/>
    <property type="molecule type" value="Genomic_DNA"/>
</dbReference>
<comment type="similarity">
    <text evidence="1 6">Belongs to the glycosyl hydrolase 43 family.</text>
</comment>
<evidence type="ECO:0000256" key="1">
    <source>
        <dbReference type="ARBA" id="ARBA00009865"/>
    </source>
</evidence>
<dbReference type="InterPro" id="IPR023296">
    <property type="entry name" value="Glyco_hydro_beta-prop_sf"/>
</dbReference>
<evidence type="ECO:0000256" key="2">
    <source>
        <dbReference type="ARBA" id="ARBA00022651"/>
    </source>
</evidence>
<accession>A0ABS7CFD7</accession>
<keyword evidence="2" id="KW-0858">Xylan degradation</keyword>
<keyword evidence="2" id="KW-0624">Polysaccharide degradation</keyword>
<dbReference type="Pfam" id="PF04616">
    <property type="entry name" value="Glyco_hydro_43"/>
    <property type="match status" value="1"/>
</dbReference>
<keyword evidence="8" id="KW-1185">Reference proteome</keyword>
<evidence type="ECO:0000256" key="3">
    <source>
        <dbReference type="ARBA" id="ARBA00022801"/>
    </source>
</evidence>
<name>A0ABS7CFD7_9BACL</name>
<sequence>MAEPNRSTRIGNPLLTNIFTADPGALTYRNTFYIYAGHDEAPRTATDFLMNDWHILSSTDMQHWNDNGPAMRYEVFSWASGQAYAGQTIEKNGKFYWYCPVGTSSGFAIGVAVSDSPLGPWKDARGTSLINSTTVNGSALNIDPTIFTDTDGQTYLYWGSYNTVRMIKLNSDMISYSEPVITPVGLTRYWEAPYLNKIGDKYYFSYAAGANPATIDYAMSDSPAGPWTYKGTINDVTSSPTNHDAIQFFRGKYYFVYHTSDVSGGFDYQRNIAVDLITVNPDGTLNKVVQTKTGPGPAAVDGNIAYFASTSASYSSVEDTILALNDGYEPDTSRDRSKDVFSTRSGKQWVQYEWSEARTIDSVDLYWYDDGAGTRVPASYKLEFWNGSSFEAVPHADGYGVQKDRFNTTKFDMVTTTKLRLELTG</sequence>
<dbReference type="Proteomes" id="UP001519887">
    <property type="component" value="Unassembled WGS sequence"/>
</dbReference>
<keyword evidence="3 6" id="KW-0378">Hydrolase</keyword>
<dbReference type="PANTHER" id="PTHR43772:SF2">
    <property type="entry name" value="PUTATIVE (AFU_ORTHOLOGUE AFUA_2G04480)-RELATED"/>
    <property type="match status" value="1"/>
</dbReference>
<dbReference type="InterPro" id="IPR006710">
    <property type="entry name" value="Glyco_hydro_43"/>
</dbReference>
<evidence type="ECO:0000313" key="8">
    <source>
        <dbReference type="Proteomes" id="UP001519887"/>
    </source>
</evidence>
<dbReference type="InterPro" id="IPR052176">
    <property type="entry name" value="Glycosyl_Hydrlase_43_Enz"/>
</dbReference>
<evidence type="ECO:0000256" key="5">
    <source>
        <dbReference type="ARBA" id="ARBA00023295"/>
    </source>
</evidence>
<dbReference type="SUPFAM" id="SSF75005">
    <property type="entry name" value="Arabinanase/levansucrase/invertase"/>
    <property type="match status" value="1"/>
</dbReference>
<keyword evidence="5 6" id="KW-0326">Glycosidase</keyword>
<dbReference type="PANTHER" id="PTHR43772">
    <property type="entry name" value="ENDO-1,4-BETA-XYLANASE"/>
    <property type="match status" value="1"/>
</dbReference>
<evidence type="ECO:0000256" key="6">
    <source>
        <dbReference type="RuleBase" id="RU361187"/>
    </source>
</evidence>
<reference evidence="7 8" key="1">
    <citation type="submission" date="2021-07" db="EMBL/GenBank/DDBJ databases">
        <title>Paenibacillus radiodurans sp. nov., isolated from the southeastern edge of Tengger Desert.</title>
        <authorList>
            <person name="Zhang G."/>
        </authorList>
    </citation>
    <scope>NUCLEOTIDE SEQUENCE [LARGE SCALE GENOMIC DNA]</scope>
    <source>
        <strain evidence="7 8">CCM 7311</strain>
    </source>
</reference>
<gene>
    <name evidence="7" type="ORF">K0U00_36840</name>
</gene>
<dbReference type="Gene3D" id="2.115.10.20">
    <property type="entry name" value="Glycosyl hydrolase domain, family 43"/>
    <property type="match status" value="1"/>
</dbReference>
<dbReference type="Gene3D" id="2.60.120.260">
    <property type="entry name" value="Galactose-binding domain-like"/>
    <property type="match status" value="1"/>
</dbReference>
<evidence type="ECO:0000256" key="4">
    <source>
        <dbReference type="ARBA" id="ARBA00023277"/>
    </source>
</evidence>
<protein>
    <submittedName>
        <fullName evidence="7">Family 43 glycosylhydrolase</fullName>
    </submittedName>
</protein>
<evidence type="ECO:0000313" key="7">
    <source>
        <dbReference type="EMBL" id="MBW7459641.1"/>
    </source>
</evidence>
<feature type="non-terminal residue" evidence="7">
    <location>
        <position position="425"/>
    </location>
</feature>
<dbReference type="SUPFAM" id="SSF49785">
    <property type="entry name" value="Galactose-binding domain-like"/>
    <property type="match status" value="1"/>
</dbReference>
<comment type="caution">
    <text evidence="7">The sequence shown here is derived from an EMBL/GenBank/DDBJ whole genome shotgun (WGS) entry which is preliminary data.</text>
</comment>